<feature type="compositionally biased region" description="Basic and acidic residues" evidence="1">
    <location>
        <begin position="170"/>
        <end position="195"/>
    </location>
</feature>
<protein>
    <submittedName>
        <fullName evidence="2">Uncharacterized protein</fullName>
    </submittedName>
</protein>
<dbReference type="EMBL" id="AHNR02000009">
    <property type="protein sequence ID" value="EKR56977.1"/>
    <property type="molecule type" value="Genomic_DNA"/>
</dbReference>
<dbReference type="AlphaFoldDB" id="A0A0E2DAL1"/>
<feature type="region of interest" description="Disordered" evidence="1">
    <location>
        <begin position="130"/>
        <end position="212"/>
    </location>
</feature>
<organism evidence="2 3">
    <name type="scientific">Leptospira interrogans str. UI 12758</name>
    <dbReference type="NCBI Taxonomy" id="1049938"/>
    <lineage>
        <taxon>Bacteria</taxon>
        <taxon>Pseudomonadati</taxon>
        <taxon>Spirochaetota</taxon>
        <taxon>Spirochaetia</taxon>
        <taxon>Leptospirales</taxon>
        <taxon>Leptospiraceae</taxon>
        <taxon>Leptospira</taxon>
    </lineage>
</organism>
<dbReference type="RefSeq" id="WP_002122563.1">
    <property type="nucleotide sequence ID" value="NZ_AHNR02000009.1"/>
</dbReference>
<feature type="compositionally biased region" description="Basic and acidic residues" evidence="1">
    <location>
        <begin position="130"/>
        <end position="161"/>
    </location>
</feature>
<evidence type="ECO:0000313" key="3">
    <source>
        <dbReference type="Proteomes" id="UP000001340"/>
    </source>
</evidence>
<name>A0A0E2DAL1_LEPIR</name>
<sequence>MRILEPNSRVFLNVKYEGESYTFEANVADPSTELDIDIAVAKRLNGASLESIPNSTYGYIFAITTLNHVVKKIPEEFPQELRSFEEIRDKEFVLKLFREYKKKEDSFLRELKKNRDDRISIRRKESTRPIFDERVSHSTERSDSSRESIHSTETIHSRSDVQDGCADSDVQDKTKISKKTSGENETGRIPREYKPESITYPGRRGRVYKRNA</sequence>
<feature type="compositionally biased region" description="Basic residues" evidence="1">
    <location>
        <begin position="203"/>
        <end position="212"/>
    </location>
</feature>
<comment type="caution">
    <text evidence="2">The sequence shown here is derived from an EMBL/GenBank/DDBJ whole genome shotgun (WGS) entry which is preliminary data.</text>
</comment>
<dbReference type="Proteomes" id="UP000001340">
    <property type="component" value="Unassembled WGS sequence"/>
</dbReference>
<evidence type="ECO:0000256" key="1">
    <source>
        <dbReference type="SAM" id="MobiDB-lite"/>
    </source>
</evidence>
<proteinExistence type="predicted"/>
<gene>
    <name evidence="2" type="ORF">LEP1GSC105_0079</name>
</gene>
<reference evidence="2 3" key="1">
    <citation type="submission" date="2012-10" db="EMBL/GenBank/DDBJ databases">
        <authorList>
            <person name="Harkins D.M."/>
            <person name="Durkin A.S."/>
            <person name="Brinkac L.M."/>
            <person name="Haft D.H."/>
            <person name="Selengut J.D."/>
            <person name="Sanka R."/>
            <person name="DePew J."/>
            <person name="Purushe J."/>
            <person name="Chanthongthip A."/>
            <person name="Lattana O."/>
            <person name="Phetsouvanh R."/>
            <person name="Newton P.N."/>
            <person name="Vinetz J.M."/>
            <person name="Sutton G.G."/>
            <person name="Nierman W.C."/>
            <person name="Fouts D.E."/>
        </authorList>
    </citation>
    <scope>NUCLEOTIDE SEQUENCE [LARGE SCALE GENOMIC DNA]</scope>
    <source>
        <strain evidence="2 3">UI 12758</strain>
    </source>
</reference>
<evidence type="ECO:0000313" key="2">
    <source>
        <dbReference type="EMBL" id="EKR56977.1"/>
    </source>
</evidence>
<accession>A0A0E2DAL1</accession>